<keyword evidence="10" id="KW-1133">Transmembrane helix</keyword>
<dbReference type="SUPFAM" id="SSF55874">
    <property type="entry name" value="ATPase domain of HSP90 chaperone/DNA topoisomerase II/histidine kinase"/>
    <property type="match status" value="1"/>
</dbReference>
<feature type="transmembrane region" description="Helical" evidence="10">
    <location>
        <begin position="143"/>
        <end position="164"/>
    </location>
</feature>
<feature type="region of interest" description="Disordered" evidence="9">
    <location>
        <begin position="661"/>
        <end position="699"/>
    </location>
</feature>
<dbReference type="GO" id="GO:0000155">
    <property type="term" value="F:phosphorelay sensor kinase activity"/>
    <property type="evidence" value="ECO:0007669"/>
    <property type="project" value="InterPro"/>
</dbReference>
<feature type="transmembrane region" description="Helical" evidence="10">
    <location>
        <begin position="50"/>
        <end position="71"/>
    </location>
</feature>
<dbReference type="eggNOG" id="COG4585">
    <property type="taxonomic scope" value="Bacteria"/>
</dbReference>
<evidence type="ECO:0000259" key="11">
    <source>
        <dbReference type="SMART" id="SM00387"/>
    </source>
</evidence>
<dbReference type="PANTHER" id="PTHR24421:SF10">
    <property type="entry name" value="NITRATE_NITRITE SENSOR PROTEIN NARQ"/>
    <property type="match status" value="1"/>
</dbReference>
<keyword evidence="13" id="KW-1185">Reference proteome</keyword>
<keyword evidence="7" id="KW-0067">ATP-binding</keyword>
<evidence type="ECO:0000256" key="1">
    <source>
        <dbReference type="ARBA" id="ARBA00000085"/>
    </source>
</evidence>
<evidence type="ECO:0000313" key="13">
    <source>
        <dbReference type="Proteomes" id="UP000007947"/>
    </source>
</evidence>
<evidence type="ECO:0000256" key="2">
    <source>
        <dbReference type="ARBA" id="ARBA00012438"/>
    </source>
</evidence>
<evidence type="ECO:0000256" key="6">
    <source>
        <dbReference type="ARBA" id="ARBA00022777"/>
    </source>
</evidence>
<dbReference type="GO" id="GO:0046983">
    <property type="term" value="F:protein dimerization activity"/>
    <property type="evidence" value="ECO:0007669"/>
    <property type="project" value="InterPro"/>
</dbReference>
<dbReference type="GO" id="GO:0016020">
    <property type="term" value="C:membrane"/>
    <property type="evidence" value="ECO:0007669"/>
    <property type="project" value="InterPro"/>
</dbReference>
<feature type="transmembrane region" description="Helical" evidence="10">
    <location>
        <begin position="18"/>
        <end position="38"/>
    </location>
</feature>
<name>F5XSS7_MICPN</name>
<dbReference type="EC" id="2.7.13.3" evidence="2"/>
<organism evidence="12 13">
    <name type="scientific">Microlunatus phosphovorus (strain ATCC 700054 / DSM 10555 / JCM 9379 / NBRC 101784 / NCIMB 13414 / VKM Ac-1990 / NM-1)</name>
    <dbReference type="NCBI Taxonomy" id="1032480"/>
    <lineage>
        <taxon>Bacteria</taxon>
        <taxon>Bacillati</taxon>
        <taxon>Actinomycetota</taxon>
        <taxon>Actinomycetes</taxon>
        <taxon>Propionibacteriales</taxon>
        <taxon>Propionibacteriaceae</taxon>
        <taxon>Microlunatus</taxon>
    </lineage>
</organism>
<dbReference type="InterPro" id="IPR036890">
    <property type="entry name" value="HATPase_C_sf"/>
</dbReference>
<keyword evidence="3" id="KW-0597">Phosphoprotein</keyword>
<feature type="transmembrane region" description="Helical" evidence="10">
    <location>
        <begin position="206"/>
        <end position="225"/>
    </location>
</feature>
<feature type="transmembrane region" description="Helical" evidence="10">
    <location>
        <begin position="119"/>
        <end position="136"/>
    </location>
</feature>
<keyword evidence="4" id="KW-0808">Transferase</keyword>
<comment type="catalytic activity">
    <reaction evidence="1">
        <text>ATP + protein L-histidine = ADP + protein N-phospho-L-histidine.</text>
        <dbReference type="EC" id="2.7.13.3"/>
    </reaction>
</comment>
<dbReference type="SMART" id="SM00387">
    <property type="entry name" value="HATPase_c"/>
    <property type="match status" value="1"/>
</dbReference>
<dbReference type="KEGG" id="mph:MLP_43210"/>
<keyword evidence="8" id="KW-0902">Two-component regulatory system</keyword>
<dbReference type="Pfam" id="PF07730">
    <property type="entry name" value="HisKA_3"/>
    <property type="match status" value="1"/>
</dbReference>
<dbReference type="InterPro" id="IPR011712">
    <property type="entry name" value="Sig_transdc_His_kin_sub3_dim/P"/>
</dbReference>
<feature type="transmembrane region" description="Helical" evidence="10">
    <location>
        <begin position="78"/>
        <end position="99"/>
    </location>
</feature>
<feature type="domain" description="Histidine kinase/HSP90-like ATPase" evidence="11">
    <location>
        <begin position="572"/>
        <end position="663"/>
    </location>
</feature>
<evidence type="ECO:0000313" key="12">
    <source>
        <dbReference type="EMBL" id="BAK37335.1"/>
    </source>
</evidence>
<sequence length="699" mass="73290">MITIAVPRQQAVPGSPGAAWAVTVGCWVLCLSALVLFFTSAGPEAFSDDWLFVVTDATMAAVYGTVASVLLARRRHVVIIFLLVAAVGGGLAAFGGAWAQASQVGRLPDAPVIEALYSTAWVPGTMSLFLVVPWLVRRDVDRAAWLCAAPGMLLTLGFGVLGQALPEDALAAIAAVILVAVLWGLVTAAAVERRRRTAPAGEREGLRWLATGTAVLALSFLPLLLPYGLVPDWTVPALHLACQTVFPIAILAVVARQRLWGLELSISRAAVAGSLTAVLIAVYLLVSVVISGLIGNQTAAALVGTAAVVAALQPSRLWLQRRVRRMVYGAGSDPTAVAAQLGSALGRAESEQALLDSVAETLGRALRLESVTLRSSDDRESEDLEVRGRWGSPTAAPEQHQLVHRGRVVGQVEITLPAGELLDGRGRSSLERLLEVVTAAVVLADNAAALETTRERLTTARLRERQVIRRELHDGLVPWLAGLRLGLQGVQNTLGADPAAAGTMVAGLQTELSRRIDDVRSASRSLLPPVLLELGLYAALLELVEQQRAAGMTVELVCPAAAATELAGLPDGLAEAAYGIAGEAVTNAARHSGVDHCRLEITVDRLSLRLVCADNGNGIGANAVGGVGTRSMLERAEEQGGSLVITPGQPTGTVVTAILPLRQPDELRQPDGLRRPDGPRQPDEPCGPAGLLQPNGGPR</sequence>
<dbReference type="RefSeq" id="WP_013865169.1">
    <property type="nucleotide sequence ID" value="NC_015635.1"/>
</dbReference>
<keyword evidence="5" id="KW-0547">Nucleotide-binding</keyword>
<dbReference type="Proteomes" id="UP000007947">
    <property type="component" value="Chromosome"/>
</dbReference>
<dbReference type="CDD" id="cd16917">
    <property type="entry name" value="HATPase_UhpB-NarQ-NarX-like"/>
    <property type="match status" value="1"/>
</dbReference>
<dbReference type="Gene3D" id="3.30.565.10">
    <property type="entry name" value="Histidine kinase-like ATPase, C-terminal domain"/>
    <property type="match status" value="1"/>
</dbReference>
<proteinExistence type="predicted"/>
<feature type="transmembrane region" description="Helical" evidence="10">
    <location>
        <begin position="237"/>
        <end position="257"/>
    </location>
</feature>
<dbReference type="InterPro" id="IPR050482">
    <property type="entry name" value="Sensor_HK_TwoCompSys"/>
</dbReference>
<keyword evidence="10" id="KW-0812">Transmembrane</keyword>
<protein>
    <recommendedName>
        <fullName evidence="2">histidine kinase</fullName>
        <ecNumber evidence="2">2.7.13.3</ecNumber>
    </recommendedName>
</protein>
<evidence type="ECO:0000256" key="7">
    <source>
        <dbReference type="ARBA" id="ARBA00022840"/>
    </source>
</evidence>
<dbReference type="HOGENOM" id="CLU_021898_1_1_11"/>
<accession>F5XSS7</accession>
<dbReference type="Gene3D" id="1.20.5.1930">
    <property type="match status" value="1"/>
</dbReference>
<reference evidence="12 13" key="1">
    <citation type="submission" date="2011-05" db="EMBL/GenBank/DDBJ databases">
        <title>Whole genome sequence of Microlunatus phosphovorus NM-1.</title>
        <authorList>
            <person name="Hosoyama A."/>
            <person name="Sasaki K."/>
            <person name="Harada T."/>
            <person name="Igarashi R."/>
            <person name="Kawakoshi A."/>
            <person name="Sasagawa M."/>
            <person name="Fukada J."/>
            <person name="Nakamura S."/>
            <person name="Katano Y."/>
            <person name="Hanada S."/>
            <person name="Kamagata Y."/>
            <person name="Nakamura N."/>
            <person name="Yamazaki S."/>
            <person name="Fujita N."/>
        </authorList>
    </citation>
    <scope>NUCLEOTIDE SEQUENCE [LARGE SCALE GENOMIC DNA]</scope>
    <source>
        <strain evidence="13">ATCC 700054 / DSM 10555 / JCM 9379 / NBRC 101784 / NCIMB 13414 / VKM Ac-1990 / NM-1</strain>
    </source>
</reference>
<dbReference type="PANTHER" id="PTHR24421">
    <property type="entry name" value="NITRATE/NITRITE SENSOR PROTEIN NARX-RELATED"/>
    <property type="match status" value="1"/>
</dbReference>
<gene>
    <name evidence="12" type="ordered locus">MLP_43210</name>
</gene>
<evidence type="ECO:0000256" key="3">
    <source>
        <dbReference type="ARBA" id="ARBA00022553"/>
    </source>
</evidence>
<feature type="compositionally biased region" description="Basic and acidic residues" evidence="9">
    <location>
        <begin position="663"/>
        <end position="683"/>
    </location>
</feature>
<keyword evidence="6 12" id="KW-0418">Kinase</keyword>
<evidence type="ECO:0000256" key="9">
    <source>
        <dbReference type="SAM" id="MobiDB-lite"/>
    </source>
</evidence>
<dbReference type="AlphaFoldDB" id="F5XSS7"/>
<dbReference type="GO" id="GO:0005524">
    <property type="term" value="F:ATP binding"/>
    <property type="evidence" value="ECO:0007669"/>
    <property type="project" value="UniProtKB-KW"/>
</dbReference>
<evidence type="ECO:0000256" key="8">
    <source>
        <dbReference type="ARBA" id="ARBA00023012"/>
    </source>
</evidence>
<feature type="transmembrane region" description="Helical" evidence="10">
    <location>
        <begin position="170"/>
        <end position="191"/>
    </location>
</feature>
<feature type="transmembrane region" description="Helical" evidence="10">
    <location>
        <begin position="269"/>
        <end position="294"/>
    </location>
</feature>
<dbReference type="InterPro" id="IPR003594">
    <property type="entry name" value="HATPase_dom"/>
</dbReference>
<dbReference type="OrthoDB" id="227596at2"/>
<evidence type="ECO:0000256" key="10">
    <source>
        <dbReference type="SAM" id="Phobius"/>
    </source>
</evidence>
<evidence type="ECO:0000256" key="5">
    <source>
        <dbReference type="ARBA" id="ARBA00022741"/>
    </source>
</evidence>
<dbReference type="EMBL" id="AP012204">
    <property type="protein sequence ID" value="BAK37335.1"/>
    <property type="molecule type" value="Genomic_DNA"/>
</dbReference>
<keyword evidence="10" id="KW-0472">Membrane</keyword>
<dbReference type="STRING" id="1032480.MLP_43210"/>
<evidence type="ECO:0000256" key="4">
    <source>
        <dbReference type="ARBA" id="ARBA00022679"/>
    </source>
</evidence>